<keyword evidence="1" id="KW-0472">Membrane</keyword>
<sequence>MWRKLFGNEGKRLYLITYACFLFSIFRTLVLSSQFSSKGQLEVSLFIYRIRDISGGNVRKCLLSQDIGYQIFATCSTFYVPLVVILILYWRIYQVARKRIRRRHIRPATLLPLVSEGITTFNGSVKTVNGPSLPVSVNYR</sequence>
<feature type="transmembrane region" description="Helical" evidence="1">
    <location>
        <begin position="67"/>
        <end position="93"/>
    </location>
</feature>
<proteinExistence type="predicted"/>
<dbReference type="Gene3D" id="1.20.1070.10">
    <property type="entry name" value="Rhodopsin 7-helix transmembrane proteins"/>
    <property type="match status" value="1"/>
</dbReference>
<reference evidence="2" key="1">
    <citation type="submission" date="2020-08" db="EMBL/GenBank/DDBJ databases">
        <title>Multicomponent nature underlies the extraordinary mechanical properties of spider dragline silk.</title>
        <authorList>
            <person name="Kono N."/>
            <person name="Nakamura H."/>
            <person name="Mori M."/>
            <person name="Yoshida Y."/>
            <person name="Ohtoshi R."/>
            <person name="Malay A.D."/>
            <person name="Moran D.A.P."/>
            <person name="Tomita M."/>
            <person name="Numata K."/>
            <person name="Arakawa K."/>
        </authorList>
    </citation>
    <scope>NUCLEOTIDE SEQUENCE</scope>
</reference>
<gene>
    <name evidence="2" type="primary">NCL1_51230</name>
    <name evidence="2" type="ORF">TNIN_24731</name>
</gene>
<name>A0A8X7BPY4_9ARAC</name>
<keyword evidence="1" id="KW-0812">Transmembrane</keyword>
<keyword evidence="3" id="KW-1185">Reference proteome</keyword>
<organism evidence="2 3">
    <name type="scientific">Trichonephila inaurata madagascariensis</name>
    <dbReference type="NCBI Taxonomy" id="2747483"/>
    <lineage>
        <taxon>Eukaryota</taxon>
        <taxon>Metazoa</taxon>
        <taxon>Ecdysozoa</taxon>
        <taxon>Arthropoda</taxon>
        <taxon>Chelicerata</taxon>
        <taxon>Arachnida</taxon>
        <taxon>Araneae</taxon>
        <taxon>Araneomorphae</taxon>
        <taxon>Entelegynae</taxon>
        <taxon>Araneoidea</taxon>
        <taxon>Nephilidae</taxon>
        <taxon>Trichonephila</taxon>
        <taxon>Trichonephila inaurata</taxon>
    </lineage>
</organism>
<evidence type="ECO:0000313" key="2">
    <source>
        <dbReference type="EMBL" id="GFY39048.1"/>
    </source>
</evidence>
<comment type="caution">
    <text evidence="2">The sequence shown here is derived from an EMBL/GenBank/DDBJ whole genome shotgun (WGS) entry which is preliminary data.</text>
</comment>
<protein>
    <submittedName>
        <fullName evidence="2">5-hydroxytryptamine receptor 2B</fullName>
    </submittedName>
</protein>
<dbReference type="OrthoDB" id="10034726at2759"/>
<keyword evidence="1" id="KW-1133">Transmembrane helix</keyword>
<evidence type="ECO:0000313" key="3">
    <source>
        <dbReference type="Proteomes" id="UP000886998"/>
    </source>
</evidence>
<dbReference type="EMBL" id="BMAV01001170">
    <property type="protein sequence ID" value="GFY39048.1"/>
    <property type="molecule type" value="Genomic_DNA"/>
</dbReference>
<feature type="transmembrane region" description="Helical" evidence="1">
    <location>
        <begin position="12"/>
        <end position="30"/>
    </location>
</feature>
<dbReference type="Proteomes" id="UP000886998">
    <property type="component" value="Unassembled WGS sequence"/>
</dbReference>
<accession>A0A8X7BPY4</accession>
<dbReference type="SUPFAM" id="SSF81321">
    <property type="entry name" value="Family A G protein-coupled receptor-like"/>
    <property type="match status" value="1"/>
</dbReference>
<evidence type="ECO:0000256" key="1">
    <source>
        <dbReference type="SAM" id="Phobius"/>
    </source>
</evidence>
<keyword evidence="2" id="KW-0675">Receptor</keyword>
<dbReference type="AlphaFoldDB" id="A0A8X7BPY4"/>